<sequence length="142" mass="15559">MESEPGWLVSGRSFKGSWSSSKPPVLQTPLRSLAKVEAAAVSSNAETTTKVRQLAQLQERQRQLEWQVEEERQRRQQVEQDFQLLLSSMDAQHVSPPSPGSPAAPLPQHQAQAMQLQAAVSTLQHVAHGLSSIGGEASIEAW</sequence>
<feature type="compositionally biased region" description="Low complexity" evidence="2">
    <location>
        <begin position="10"/>
        <end position="22"/>
    </location>
</feature>
<feature type="coiled-coil region" evidence="1">
    <location>
        <begin position="54"/>
        <end position="81"/>
    </location>
</feature>
<dbReference type="AlphaFoldDB" id="A0A9D4TJQ4"/>
<organism evidence="3 4">
    <name type="scientific">Chlorella vulgaris</name>
    <name type="common">Green alga</name>
    <dbReference type="NCBI Taxonomy" id="3077"/>
    <lineage>
        <taxon>Eukaryota</taxon>
        <taxon>Viridiplantae</taxon>
        <taxon>Chlorophyta</taxon>
        <taxon>core chlorophytes</taxon>
        <taxon>Trebouxiophyceae</taxon>
        <taxon>Chlorellales</taxon>
        <taxon>Chlorellaceae</taxon>
        <taxon>Chlorella clade</taxon>
        <taxon>Chlorella</taxon>
    </lineage>
</organism>
<reference evidence="3" key="1">
    <citation type="journal article" date="2019" name="Plant J.">
        <title>Chlorella vulgaris genome assembly and annotation reveals the molecular basis for metabolic acclimation to high light conditions.</title>
        <authorList>
            <person name="Cecchin M."/>
            <person name="Marcolungo L."/>
            <person name="Rossato M."/>
            <person name="Girolomoni L."/>
            <person name="Cosentino E."/>
            <person name="Cuine S."/>
            <person name="Li-Beisson Y."/>
            <person name="Delledonne M."/>
            <person name="Ballottari M."/>
        </authorList>
    </citation>
    <scope>NUCLEOTIDE SEQUENCE</scope>
    <source>
        <strain evidence="3">211/11P</strain>
    </source>
</reference>
<gene>
    <name evidence="3" type="ORF">D9Q98_007151</name>
</gene>
<evidence type="ECO:0000313" key="3">
    <source>
        <dbReference type="EMBL" id="KAI3427216.1"/>
    </source>
</evidence>
<name>A0A9D4TJQ4_CHLVU</name>
<evidence type="ECO:0000313" key="4">
    <source>
        <dbReference type="Proteomes" id="UP001055712"/>
    </source>
</evidence>
<keyword evidence="4" id="KW-1185">Reference proteome</keyword>
<evidence type="ECO:0000256" key="1">
    <source>
        <dbReference type="SAM" id="Coils"/>
    </source>
</evidence>
<feature type="region of interest" description="Disordered" evidence="2">
    <location>
        <begin position="90"/>
        <end position="112"/>
    </location>
</feature>
<dbReference type="EMBL" id="SIDB01000010">
    <property type="protein sequence ID" value="KAI3427216.1"/>
    <property type="molecule type" value="Genomic_DNA"/>
</dbReference>
<feature type="compositionally biased region" description="Pro residues" evidence="2">
    <location>
        <begin position="96"/>
        <end position="105"/>
    </location>
</feature>
<protein>
    <submittedName>
        <fullName evidence="3">Uncharacterized protein</fullName>
    </submittedName>
</protein>
<keyword evidence="1" id="KW-0175">Coiled coil</keyword>
<proteinExistence type="predicted"/>
<accession>A0A9D4TJQ4</accession>
<comment type="caution">
    <text evidence="3">The sequence shown here is derived from an EMBL/GenBank/DDBJ whole genome shotgun (WGS) entry which is preliminary data.</text>
</comment>
<evidence type="ECO:0000256" key="2">
    <source>
        <dbReference type="SAM" id="MobiDB-lite"/>
    </source>
</evidence>
<reference evidence="3" key="2">
    <citation type="submission" date="2020-11" db="EMBL/GenBank/DDBJ databases">
        <authorList>
            <person name="Cecchin M."/>
            <person name="Marcolungo L."/>
            <person name="Rossato M."/>
            <person name="Girolomoni L."/>
            <person name="Cosentino E."/>
            <person name="Cuine S."/>
            <person name="Li-Beisson Y."/>
            <person name="Delledonne M."/>
            <person name="Ballottari M."/>
        </authorList>
    </citation>
    <scope>NUCLEOTIDE SEQUENCE</scope>
    <source>
        <strain evidence="3">211/11P</strain>
        <tissue evidence="3">Whole cell</tissue>
    </source>
</reference>
<dbReference type="Proteomes" id="UP001055712">
    <property type="component" value="Unassembled WGS sequence"/>
</dbReference>
<feature type="region of interest" description="Disordered" evidence="2">
    <location>
        <begin position="1"/>
        <end position="25"/>
    </location>
</feature>